<gene>
    <name evidence="2" type="ORF">H9L06_06300</name>
</gene>
<feature type="domain" description="SseB protein N-terminal" evidence="1">
    <location>
        <begin position="6"/>
        <end position="113"/>
    </location>
</feature>
<dbReference type="EMBL" id="CP060716">
    <property type="protein sequence ID" value="QNN61937.1"/>
    <property type="molecule type" value="Genomic_DNA"/>
</dbReference>
<keyword evidence="3" id="KW-1185">Reference proteome</keyword>
<dbReference type="KEGG" id="ldn:H9L06_06300"/>
<name>A0A7G9S262_9MICO</name>
<dbReference type="Pfam" id="PF07179">
    <property type="entry name" value="SseB"/>
    <property type="match status" value="1"/>
</dbReference>
<sequence>MNLTERAILAARGGDIELPVLIATILESNLLVPAHESYIAGKVDFCPLLTSRNGESYVVAFTHSKEIEKAGVETQYVASFIGSQLFRAIPAGTGLMINGGSDDSFALNGESVANIVAAMPNH</sequence>
<dbReference type="AlphaFoldDB" id="A0A7G9S262"/>
<dbReference type="InterPro" id="IPR009839">
    <property type="entry name" value="SseB_N"/>
</dbReference>
<evidence type="ECO:0000313" key="3">
    <source>
        <dbReference type="Proteomes" id="UP000515934"/>
    </source>
</evidence>
<evidence type="ECO:0000259" key="1">
    <source>
        <dbReference type="Pfam" id="PF07179"/>
    </source>
</evidence>
<protein>
    <submittedName>
        <fullName evidence="2">SseB family protein</fullName>
    </submittedName>
</protein>
<organism evidence="2 3">
    <name type="scientific">Leucobacter denitrificans</name>
    <dbReference type="NCBI Taxonomy" id="683042"/>
    <lineage>
        <taxon>Bacteria</taxon>
        <taxon>Bacillati</taxon>
        <taxon>Actinomycetota</taxon>
        <taxon>Actinomycetes</taxon>
        <taxon>Micrococcales</taxon>
        <taxon>Microbacteriaceae</taxon>
        <taxon>Leucobacter</taxon>
    </lineage>
</organism>
<reference evidence="2 3" key="1">
    <citation type="submission" date="2020-08" db="EMBL/GenBank/DDBJ databases">
        <title>Genome sequence of Leucobacter denitrificans KACC 14055T.</title>
        <authorList>
            <person name="Hyun D.-W."/>
            <person name="Bae J.-W."/>
        </authorList>
    </citation>
    <scope>NUCLEOTIDE SEQUENCE [LARGE SCALE GENOMIC DNA]</scope>
    <source>
        <strain evidence="2 3">KACC 14055</strain>
    </source>
</reference>
<accession>A0A7G9S262</accession>
<dbReference type="RefSeq" id="WP_187554408.1">
    <property type="nucleotide sequence ID" value="NZ_CP060716.1"/>
</dbReference>
<proteinExistence type="predicted"/>
<dbReference type="Proteomes" id="UP000515934">
    <property type="component" value="Chromosome"/>
</dbReference>
<evidence type="ECO:0000313" key="2">
    <source>
        <dbReference type="EMBL" id="QNN61937.1"/>
    </source>
</evidence>